<dbReference type="InterPro" id="IPR029000">
    <property type="entry name" value="Cyclophilin-like_dom_sf"/>
</dbReference>
<dbReference type="SUPFAM" id="SSF50891">
    <property type="entry name" value="Cyclophilin-like"/>
    <property type="match status" value="1"/>
</dbReference>
<sequence length="162" mass="18339">MQNISKTCILVLFLIFGSIFCLGISCERVDAMDQLPQEWNDMENQGIKVIVKVGNKEFTASLLETETTAKLVSMLPLEMEMTELNSNEKYYRLPQNLPINTFSPGTIRNGDILLWGSNTLVIFYKTFNSSYSYTRIGKIDNPEGLENALGKGNVRVLMELEK</sequence>
<dbReference type="AlphaFoldDB" id="A0A4Q7PDA3"/>
<gene>
    <name evidence="2" type="ORF">BC751_2370</name>
</gene>
<dbReference type="EMBL" id="SGXG01000001">
    <property type="protein sequence ID" value="RZS96782.1"/>
    <property type="molecule type" value="Genomic_DNA"/>
</dbReference>
<evidence type="ECO:0000259" key="1">
    <source>
        <dbReference type="Pfam" id="PF18050"/>
    </source>
</evidence>
<organism evidence="2 3">
    <name type="scientific">Cecembia calidifontis</name>
    <dbReference type="NCBI Taxonomy" id="1187080"/>
    <lineage>
        <taxon>Bacteria</taxon>
        <taxon>Pseudomonadati</taxon>
        <taxon>Bacteroidota</taxon>
        <taxon>Cytophagia</taxon>
        <taxon>Cytophagales</taxon>
        <taxon>Cyclobacteriaceae</taxon>
        <taxon>Cecembia</taxon>
    </lineage>
</organism>
<protein>
    <recommendedName>
        <fullName evidence="1">Cyclophilin-like domain-containing protein</fullName>
    </recommendedName>
</protein>
<name>A0A4Q7PDA3_9BACT</name>
<evidence type="ECO:0000313" key="2">
    <source>
        <dbReference type="EMBL" id="RZS96782.1"/>
    </source>
</evidence>
<dbReference type="Gene3D" id="2.40.100.20">
    <property type="match status" value="1"/>
</dbReference>
<reference evidence="2 3" key="1">
    <citation type="submission" date="2019-02" db="EMBL/GenBank/DDBJ databases">
        <title>Genomic Encyclopedia of Archaeal and Bacterial Type Strains, Phase II (KMG-II): from individual species to whole genera.</title>
        <authorList>
            <person name="Goeker M."/>
        </authorList>
    </citation>
    <scope>NUCLEOTIDE SEQUENCE [LARGE SCALE GENOMIC DNA]</scope>
    <source>
        <strain evidence="2 3">DSM 21411</strain>
    </source>
</reference>
<proteinExistence type="predicted"/>
<comment type="caution">
    <text evidence="2">The sequence shown here is derived from an EMBL/GenBank/DDBJ whole genome shotgun (WGS) entry which is preliminary data.</text>
</comment>
<keyword evidence="3" id="KW-1185">Reference proteome</keyword>
<accession>A0A4Q7PDA3</accession>
<dbReference type="PROSITE" id="PS51257">
    <property type="entry name" value="PROKAR_LIPOPROTEIN"/>
    <property type="match status" value="1"/>
</dbReference>
<dbReference type="Pfam" id="PF18050">
    <property type="entry name" value="Cyclophil_like2"/>
    <property type="match status" value="1"/>
</dbReference>
<evidence type="ECO:0000313" key="3">
    <source>
        <dbReference type="Proteomes" id="UP000292209"/>
    </source>
</evidence>
<dbReference type="InterPro" id="IPR041183">
    <property type="entry name" value="Cyclophilin-like"/>
</dbReference>
<feature type="domain" description="Cyclophilin-like" evidence="1">
    <location>
        <begin position="52"/>
        <end position="158"/>
    </location>
</feature>
<dbReference type="Proteomes" id="UP000292209">
    <property type="component" value="Unassembled WGS sequence"/>
</dbReference>